<evidence type="ECO:0000256" key="6">
    <source>
        <dbReference type="SAM" id="Phobius"/>
    </source>
</evidence>
<dbReference type="HOGENOM" id="CLU_018303_0_0_1"/>
<name>F4R9R1_MELLP</name>
<dbReference type="eggNOG" id="KOG0637">
    <property type="taxonomic scope" value="Eukaryota"/>
</dbReference>
<evidence type="ECO:0000256" key="3">
    <source>
        <dbReference type="ARBA" id="ARBA00022692"/>
    </source>
</evidence>
<feature type="transmembrane region" description="Helical" evidence="6">
    <location>
        <begin position="205"/>
        <end position="228"/>
    </location>
</feature>
<dbReference type="KEGG" id="mlr:MELLADRAFT_92456"/>
<comment type="subcellular location">
    <subcellularLocation>
        <location evidence="1">Membrane</location>
        <topology evidence="1">Multi-pass membrane protein</topology>
    </subcellularLocation>
</comment>
<dbReference type="Gene3D" id="1.20.1250.20">
    <property type="entry name" value="MFS general substrate transporter like domains"/>
    <property type="match status" value="1"/>
</dbReference>
<dbReference type="PANTHER" id="PTHR19432">
    <property type="entry name" value="SUGAR TRANSPORTER"/>
    <property type="match status" value="1"/>
</dbReference>
<keyword evidence="8" id="KW-1185">Reference proteome</keyword>
<dbReference type="InterPro" id="IPR036259">
    <property type="entry name" value="MFS_trans_sf"/>
</dbReference>
<sequence length="459" mass="51336">MSKSGIAVVFLAGPLSGIYADSCKHRLGRRRPFMMLGGQFNTLLLIKITIHMYLMTDPSWLLRSCHGTHRTITIWLAAFAFYLMDFSLNVVMVTSRCLIVDILSSDRQAIANAYYSRIAGIGAVSLYSISEANLPKLLNSSSTQLKLITMMCTAIFIITLSITCMMVREKPLQITKTSVPKLLEIYHRLYQAWVRLGEDSNVKRICWITFWSSIGWFPVLFYSSTWIVEIWTMTTKQQDREQATRIGSQALLSQSIVSLIASIILPIWFKGSRQLAKLWMSALCLLSIMLVTSWVWAKEVRLASGMIGILGISWAVTLWAPSTLLAQEILDDPIDPHTVIPLNQYRPSSTHVHPSSNPIHHVDDDEYEGLLDDLQGFDHPATDENLAGTIYGIQNIFAVIPQLLINLFASGIFKIVKKDNDGPGGITMVFVLGGFSAVVSAWGCWKLIGKIHPKQLGRV</sequence>
<reference evidence="8" key="1">
    <citation type="journal article" date="2011" name="Proc. Natl. Acad. Sci. U.S.A.">
        <title>Obligate biotrophy features unraveled by the genomic analysis of rust fungi.</title>
        <authorList>
            <person name="Duplessis S."/>
            <person name="Cuomo C.A."/>
            <person name="Lin Y.-C."/>
            <person name="Aerts A."/>
            <person name="Tisserant E."/>
            <person name="Veneault-Fourrey C."/>
            <person name="Joly D.L."/>
            <person name="Hacquard S."/>
            <person name="Amselem J."/>
            <person name="Cantarel B.L."/>
            <person name="Chiu R."/>
            <person name="Coutinho P.M."/>
            <person name="Feau N."/>
            <person name="Field M."/>
            <person name="Frey P."/>
            <person name="Gelhaye E."/>
            <person name="Goldberg J."/>
            <person name="Grabherr M.G."/>
            <person name="Kodira C.D."/>
            <person name="Kohler A."/>
            <person name="Kuees U."/>
            <person name="Lindquist E.A."/>
            <person name="Lucas S.M."/>
            <person name="Mago R."/>
            <person name="Mauceli E."/>
            <person name="Morin E."/>
            <person name="Murat C."/>
            <person name="Pangilinan J.L."/>
            <person name="Park R."/>
            <person name="Pearson M."/>
            <person name="Quesneville H."/>
            <person name="Rouhier N."/>
            <person name="Sakthikumar S."/>
            <person name="Salamov A.A."/>
            <person name="Schmutz J."/>
            <person name="Selles B."/>
            <person name="Shapiro H."/>
            <person name="Tanguay P."/>
            <person name="Tuskan G.A."/>
            <person name="Henrissat B."/>
            <person name="Van de Peer Y."/>
            <person name="Rouze P."/>
            <person name="Ellis J.G."/>
            <person name="Dodds P.N."/>
            <person name="Schein J.E."/>
            <person name="Zhong S."/>
            <person name="Hamelin R.C."/>
            <person name="Grigoriev I.V."/>
            <person name="Szabo L.J."/>
            <person name="Martin F."/>
        </authorList>
    </citation>
    <scope>NUCLEOTIDE SEQUENCE [LARGE SCALE GENOMIC DNA]</scope>
    <source>
        <strain evidence="8">98AG31 / pathotype 3-4-7</strain>
    </source>
</reference>
<feature type="transmembrane region" description="Helical" evidence="6">
    <location>
        <begin position="278"/>
        <end position="296"/>
    </location>
</feature>
<evidence type="ECO:0000256" key="5">
    <source>
        <dbReference type="ARBA" id="ARBA00023136"/>
    </source>
</evidence>
<gene>
    <name evidence="7" type="ORF">MELLADRAFT_92456</name>
</gene>
<dbReference type="AlphaFoldDB" id="F4R9R1"/>
<dbReference type="GeneID" id="18936252"/>
<keyword evidence="2" id="KW-0813">Transport</keyword>
<evidence type="ECO:0000256" key="1">
    <source>
        <dbReference type="ARBA" id="ARBA00004141"/>
    </source>
</evidence>
<feature type="transmembrane region" description="Helical" evidence="6">
    <location>
        <begin position="67"/>
        <end position="84"/>
    </location>
</feature>
<dbReference type="FunCoup" id="F4R9R1">
    <property type="interactions" value="57"/>
</dbReference>
<evidence type="ECO:0000256" key="2">
    <source>
        <dbReference type="ARBA" id="ARBA00022448"/>
    </source>
</evidence>
<keyword evidence="3 6" id="KW-0812">Transmembrane</keyword>
<dbReference type="GO" id="GO:0008506">
    <property type="term" value="F:sucrose:proton symporter activity"/>
    <property type="evidence" value="ECO:0007669"/>
    <property type="project" value="TreeGrafter"/>
</dbReference>
<protein>
    <submittedName>
        <fullName evidence="7">Uncharacterized protein</fullName>
    </submittedName>
</protein>
<feature type="transmembrane region" description="Helical" evidence="6">
    <location>
        <begin position="36"/>
        <end position="55"/>
    </location>
</feature>
<feature type="transmembrane region" description="Helical" evidence="6">
    <location>
        <begin position="248"/>
        <end position="269"/>
    </location>
</feature>
<feature type="transmembrane region" description="Helical" evidence="6">
    <location>
        <begin position="302"/>
        <end position="320"/>
    </location>
</feature>
<evidence type="ECO:0000256" key="4">
    <source>
        <dbReference type="ARBA" id="ARBA00022989"/>
    </source>
</evidence>
<feature type="transmembrane region" description="Helical" evidence="6">
    <location>
        <begin position="428"/>
        <end position="448"/>
    </location>
</feature>
<dbReference type="InParanoid" id="F4R9R1"/>
<feature type="transmembrane region" description="Helical" evidence="6">
    <location>
        <begin position="396"/>
        <end position="416"/>
    </location>
</feature>
<keyword evidence="4 6" id="KW-1133">Transmembrane helix</keyword>
<proteinExistence type="predicted"/>
<accession>F4R9R1</accession>
<organism evidence="8">
    <name type="scientific">Melampsora larici-populina (strain 98AG31 / pathotype 3-4-7)</name>
    <name type="common">Poplar leaf rust fungus</name>
    <dbReference type="NCBI Taxonomy" id="747676"/>
    <lineage>
        <taxon>Eukaryota</taxon>
        <taxon>Fungi</taxon>
        <taxon>Dikarya</taxon>
        <taxon>Basidiomycota</taxon>
        <taxon>Pucciniomycotina</taxon>
        <taxon>Pucciniomycetes</taxon>
        <taxon>Pucciniales</taxon>
        <taxon>Melampsoraceae</taxon>
        <taxon>Melampsora</taxon>
    </lineage>
</organism>
<dbReference type="OrthoDB" id="28755at2759"/>
<dbReference type="GO" id="GO:0005886">
    <property type="term" value="C:plasma membrane"/>
    <property type="evidence" value="ECO:0007669"/>
    <property type="project" value="TreeGrafter"/>
</dbReference>
<dbReference type="PANTHER" id="PTHR19432:SF91">
    <property type="entry name" value="GENERAL ALPHA-GLUCOSIDE PERMEASE"/>
    <property type="match status" value="1"/>
</dbReference>
<keyword evidence="5 6" id="KW-0472">Membrane</keyword>
<evidence type="ECO:0000313" key="8">
    <source>
        <dbReference type="Proteomes" id="UP000001072"/>
    </source>
</evidence>
<dbReference type="SUPFAM" id="SSF103473">
    <property type="entry name" value="MFS general substrate transporter"/>
    <property type="match status" value="1"/>
</dbReference>
<dbReference type="VEuPathDB" id="FungiDB:MELLADRAFT_92456"/>
<evidence type="ECO:0000313" key="7">
    <source>
        <dbReference type="EMBL" id="EGG11024.1"/>
    </source>
</evidence>
<dbReference type="RefSeq" id="XP_007405626.1">
    <property type="nucleotide sequence ID" value="XM_007405564.1"/>
</dbReference>
<feature type="transmembrane region" description="Helical" evidence="6">
    <location>
        <begin position="147"/>
        <end position="167"/>
    </location>
</feature>
<dbReference type="Proteomes" id="UP000001072">
    <property type="component" value="Unassembled WGS sequence"/>
</dbReference>
<dbReference type="EMBL" id="GL883093">
    <property type="protein sequence ID" value="EGG11024.1"/>
    <property type="molecule type" value="Genomic_DNA"/>
</dbReference>